<organism evidence="1">
    <name type="scientific">bioreactor metagenome</name>
    <dbReference type="NCBI Taxonomy" id="1076179"/>
    <lineage>
        <taxon>unclassified sequences</taxon>
        <taxon>metagenomes</taxon>
        <taxon>ecological metagenomes</taxon>
    </lineage>
</organism>
<protein>
    <submittedName>
        <fullName evidence="1">Uncharacterized protein</fullName>
    </submittedName>
</protein>
<dbReference type="AlphaFoldDB" id="A0A645G8Z3"/>
<proteinExistence type="predicted"/>
<reference evidence="1" key="1">
    <citation type="submission" date="2019-08" db="EMBL/GenBank/DDBJ databases">
        <authorList>
            <person name="Kucharzyk K."/>
            <person name="Murdoch R.W."/>
            <person name="Higgins S."/>
            <person name="Loffler F."/>
        </authorList>
    </citation>
    <scope>NUCLEOTIDE SEQUENCE</scope>
</reference>
<sequence length="81" mass="8572">MPISTLDELGAAKGAAGLGIEAIIAATRVSISASWLRLSEDFMLTVSSISCMFFISDTMHLIRPPAVGAQEPFSIKATVLF</sequence>
<name>A0A645G8Z3_9ZZZZ</name>
<accession>A0A645G8Z3</accession>
<gene>
    <name evidence="1" type="ORF">SDC9_170756</name>
</gene>
<dbReference type="EMBL" id="VSSQ01071851">
    <property type="protein sequence ID" value="MPN23368.1"/>
    <property type="molecule type" value="Genomic_DNA"/>
</dbReference>
<evidence type="ECO:0000313" key="1">
    <source>
        <dbReference type="EMBL" id="MPN23368.1"/>
    </source>
</evidence>
<comment type="caution">
    <text evidence="1">The sequence shown here is derived from an EMBL/GenBank/DDBJ whole genome shotgun (WGS) entry which is preliminary data.</text>
</comment>